<sequence>MFFSSGFVPNRLCPSLDRLREFSGKTFGLLSLAAIVSGGPAVAEESKTGKLIFEDRFERNESQEERDEVGNGWNTNSKSRANGHKQVDLKDGAMRIFIHETADHGVSVTHPMEFRDGRVELKFMLEHPKDSLGLNFADLKYKKVWAGHLFRVNVGVKAVEIADLKTGVMDLKTREARKAGTVSDEVKEKLKTKTKRVPHKLETGKWYHVAAEVVGDTMTVSIDGEEVASFSSEGMAHPTKRLLRLAIKRNVVVDDLQIYSLD</sequence>
<dbReference type="InterPro" id="IPR010496">
    <property type="entry name" value="AL/BT2_dom"/>
</dbReference>
<dbReference type="SUPFAM" id="SSF49899">
    <property type="entry name" value="Concanavalin A-like lectins/glucanases"/>
    <property type="match status" value="1"/>
</dbReference>
<dbReference type="Proteomes" id="UP000011996">
    <property type="component" value="Unassembled WGS sequence"/>
</dbReference>
<dbReference type="GO" id="GO:0016787">
    <property type="term" value="F:hydrolase activity"/>
    <property type="evidence" value="ECO:0007669"/>
    <property type="project" value="InterPro"/>
</dbReference>
<evidence type="ECO:0000313" key="4">
    <source>
        <dbReference type="Proteomes" id="UP000011996"/>
    </source>
</evidence>
<comment type="caution">
    <text evidence="3">The sequence shown here is derived from an EMBL/GenBank/DDBJ whole genome shotgun (WGS) entry which is preliminary data.</text>
</comment>
<evidence type="ECO:0000313" key="3">
    <source>
        <dbReference type="EMBL" id="EMI23919.1"/>
    </source>
</evidence>
<dbReference type="EMBL" id="ANOF01000177">
    <property type="protein sequence ID" value="EMI23919.1"/>
    <property type="molecule type" value="Genomic_DNA"/>
</dbReference>
<dbReference type="Gene3D" id="2.60.120.560">
    <property type="entry name" value="Exo-inulinase, domain 1"/>
    <property type="match status" value="1"/>
</dbReference>
<feature type="domain" description="3-keto-alpha-glucoside-1,2-lyase/3-keto-2-hydroxy-glucal hydratase" evidence="2">
    <location>
        <begin position="71"/>
        <end position="234"/>
    </location>
</feature>
<feature type="region of interest" description="Disordered" evidence="1">
    <location>
        <begin position="62"/>
        <end position="83"/>
    </location>
</feature>
<protein>
    <submittedName>
        <fullName evidence="3">Putative secreted protein</fullName>
    </submittedName>
</protein>
<dbReference type="PATRIC" id="fig|1263868.3.peg.5912"/>
<gene>
    <name evidence="3" type="ORF">RESH_05455</name>
</gene>
<accession>M5SCR4</accession>
<evidence type="ECO:0000259" key="2">
    <source>
        <dbReference type="Pfam" id="PF06439"/>
    </source>
</evidence>
<dbReference type="InterPro" id="IPR013320">
    <property type="entry name" value="ConA-like_dom_sf"/>
</dbReference>
<dbReference type="AlphaFoldDB" id="M5SCR4"/>
<dbReference type="Pfam" id="PF06439">
    <property type="entry name" value="3keto-disac_hyd"/>
    <property type="match status" value="1"/>
</dbReference>
<reference evidence="3 4" key="1">
    <citation type="journal article" date="2013" name="Mar. Genomics">
        <title>Expression of sulfatases in Rhodopirellula baltica and the diversity of sulfatases in the genus Rhodopirellula.</title>
        <authorList>
            <person name="Wegner C.E."/>
            <person name="Richter-Heitmann T."/>
            <person name="Klindworth A."/>
            <person name="Klockow C."/>
            <person name="Richter M."/>
            <person name="Achstetter T."/>
            <person name="Glockner F.O."/>
            <person name="Harder J."/>
        </authorList>
    </citation>
    <scope>NUCLEOTIDE SEQUENCE [LARGE SCALE GENOMIC DNA]</scope>
    <source>
        <strain evidence="3 4">SH398</strain>
    </source>
</reference>
<proteinExistence type="predicted"/>
<name>M5SCR4_9BACT</name>
<evidence type="ECO:0000256" key="1">
    <source>
        <dbReference type="SAM" id="MobiDB-lite"/>
    </source>
</evidence>
<dbReference type="STRING" id="1263868.RESH_05455"/>
<organism evidence="3 4">
    <name type="scientific">Rhodopirellula europaea SH398</name>
    <dbReference type="NCBI Taxonomy" id="1263868"/>
    <lineage>
        <taxon>Bacteria</taxon>
        <taxon>Pseudomonadati</taxon>
        <taxon>Planctomycetota</taxon>
        <taxon>Planctomycetia</taxon>
        <taxon>Pirellulales</taxon>
        <taxon>Pirellulaceae</taxon>
        <taxon>Rhodopirellula</taxon>
    </lineage>
</organism>